<evidence type="ECO:0000256" key="7">
    <source>
        <dbReference type="SAM" id="Phobius"/>
    </source>
</evidence>
<keyword evidence="6 7" id="KW-0472">Membrane</keyword>
<reference evidence="9" key="1">
    <citation type="journal article" date="2020" name="mSystems">
        <title>Genome- and Community-Level Interaction Insights into Carbon Utilization and Element Cycling Functions of Hydrothermarchaeota in Hydrothermal Sediment.</title>
        <authorList>
            <person name="Zhou Z."/>
            <person name="Liu Y."/>
            <person name="Xu W."/>
            <person name="Pan J."/>
            <person name="Luo Z.H."/>
            <person name="Li M."/>
        </authorList>
    </citation>
    <scope>NUCLEOTIDE SEQUENCE [LARGE SCALE GENOMIC DNA]</scope>
    <source>
        <strain evidence="9">SpSt-885</strain>
    </source>
</reference>
<feature type="transmembrane region" description="Helical" evidence="7">
    <location>
        <begin position="403"/>
        <end position="430"/>
    </location>
</feature>
<name>A0A7J3SJ29_9CREN</name>
<accession>A0A7J3SJ29</accession>
<keyword evidence="4 7" id="KW-1133">Transmembrane helix</keyword>
<evidence type="ECO:0000256" key="6">
    <source>
        <dbReference type="ARBA" id="ARBA00023136"/>
    </source>
</evidence>
<feature type="transmembrane region" description="Helical" evidence="7">
    <location>
        <begin position="369"/>
        <end position="391"/>
    </location>
</feature>
<dbReference type="GO" id="GO:0016491">
    <property type="term" value="F:oxidoreductase activity"/>
    <property type="evidence" value="ECO:0007669"/>
    <property type="project" value="UniProtKB-KW"/>
</dbReference>
<evidence type="ECO:0000256" key="5">
    <source>
        <dbReference type="ARBA" id="ARBA00023002"/>
    </source>
</evidence>
<feature type="transmembrane region" description="Helical" evidence="7">
    <location>
        <begin position="233"/>
        <end position="254"/>
    </location>
</feature>
<feature type="transmembrane region" description="Helical" evidence="7">
    <location>
        <begin position="206"/>
        <end position="227"/>
    </location>
</feature>
<comment type="caution">
    <text evidence="9">The sequence shown here is derived from an EMBL/GenBank/DDBJ whole genome shotgun (WGS) entry which is preliminary data.</text>
</comment>
<feature type="transmembrane region" description="Helical" evidence="7">
    <location>
        <begin position="32"/>
        <end position="49"/>
    </location>
</feature>
<feature type="transmembrane region" description="Helical" evidence="7">
    <location>
        <begin position="55"/>
        <end position="72"/>
    </location>
</feature>
<comment type="subcellular location">
    <subcellularLocation>
        <location evidence="1">Cell membrane</location>
        <topology evidence="1">Multi-pass membrane protein</topology>
    </subcellularLocation>
</comment>
<keyword evidence="3 7" id="KW-0812">Transmembrane</keyword>
<sequence>MMLEAKIALLSIAYTIISYLAYSTAKKERDSLVTVFTAIMAVALGYISLEARGVSGLLGFIGSATLLASLALGEISKVERRSLFSMFSFYFTASSIMLTATTNAVRMFIYWETIAMLMIGGMVIYKKDESYEAALKYAVICIPGSIIGLIGLILAIFSSGTISFPYMLNNSGVLSIMLMAIGFGTEVALFPMYVWLPSLYIGMPPLLLAVEIASILPATTYIVGTIASMNYTVAIVTASLALIGSIVGSLSAMTQNDLRKLLSYSTLSHIGYMLLGLSVGTALARDYSVLHMVAHAIPKASLVAVTFALLSKLGNSGIEGLRKFGNSYKLVIMGSALALLGLPPFLSFWSELYIFLGAFASTLPWKLLALVYFAVILISTGYAFKIIYSYSSEDKGGEYGTDTFAIILLLFFLLSLSLSPFQSYLVTYFLGPL</sequence>
<feature type="transmembrane region" description="Helical" evidence="7">
    <location>
        <begin position="289"/>
        <end position="310"/>
    </location>
</feature>
<evidence type="ECO:0000256" key="4">
    <source>
        <dbReference type="ARBA" id="ARBA00022989"/>
    </source>
</evidence>
<feature type="transmembrane region" description="Helical" evidence="7">
    <location>
        <begin position="330"/>
        <end position="349"/>
    </location>
</feature>
<feature type="transmembrane region" description="Helical" evidence="7">
    <location>
        <begin position="6"/>
        <end position="25"/>
    </location>
</feature>
<feature type="transmembrane region" description="Helical" evidence="7">
    <location>
        <begin position="108"/>
        <end position="125"/>
    </location>
</feature>
<evidence type="ECO:0000256" key="2">
    <source>
        <dbReference type="ARBA" id="ARBA00022475"/>
    </source>
</evidence>
<keyword evidence="2" id="KW-1003">Cell membrane</keyword>
<dbReference type="GO" id="GO:0042773">
    <property type="term" value="P:ATP synthesis coupled electron transport"/>
    <property type="evidence" value="ECO:0007669"/>
    <property type="project" value="InterPro"/>
</dbReference>
<protein>
    <recommendedName>
        <fullName evidence="8">NADH:quinone oxidoreductase/Mrp antiporter transmembrane domain-containing protein</fullName>
    </recommendedName>
</protein>
<feature type="transmembrane region" description="Helical" evidence="7">
    <location>
        <begin position="172"/>
        <end position="194"/>
    </location>
</feature>
<dbReference type="AlphaFoldDB" id="A0A7J3SJ29"/>
<dbReference type="InterPro" id="IPR001750">
    <property type="entry name" value="ND/Mrp_TM"/>
</dbReference>
<proteinExistence type="predicted"/>
<feature type="transmembrane region" description="Helical" evidence="7">
    <location>
        <begin position="137"/>
        <end position="160"/>
    </location>
</feature>
<dbReference type="PRINTS" id="PR01437">
    <property type="entry name" value="NUOXDRDTASE4"/>
</dbReference>
<dbReference type="InterPro" id="IPR003918">
    <property type="entry name" value="NADH_UbQ_OxRdtase"/>
</dbReference>
<feature type="transmembrane region" description="Helical" evidence="7">
    <location>
        <begin position="84"/>
        <end position="102"/>
    </location>
</feature>
<dbReference type="InterPro" id="IPR052175">
    <property type="entry name" value="ComplexI-like_HydComp"/>
</dbReference>
<feature type="transmembrane region" description="Helical" evidence="7">
    <location>
        <begin position="261"/>
        <end position="283"/>
    </location>
</feature>
<evidence type="ECO:0000256" key="1">
    <source>
        <dbReference type="ARBA" id="ARBA00004651"/>
    </source>
</evidence>
<dbReference type="GO" id="GO:0005886">
    <property type="term" value="C:plasma membrane"/>
    <property type="evidence" value="ECO:0007669"/>
    <property type="project" value="UniProtKB-SubCell"/>
</dbReference>
<evidence type="ECO:0000256" key="3">
    <source>
        <dbReference type="ARBA" id="ARBA00022692"/>
    </source>
</evidence>
<dbReference type="PANTHER" id="PTHR42682:SF4">
    <property type="entry name" value="NADH-UBIQUINONE_PLASTOQUINONE"/>
    <property type="match status" value="1"/>
</dbReference>
<keyword evidence="5" id="KW-0560">Oxidoreductase</keyword>
<evidence type="ECO:0000259" key="8">
    <source>
        <dbReference type="Pfam" id="PF00361"/>
    </source>
</evidence>
<evidence type="ECO:0000313" key="9">
    <source>
        <dbReference type="EMBL" id="HGZ59604.1"/>
    </source>
</evidence>
<dbReference type="GO" id="GO:0008137">
    <property type="term" value="F:NADH dehydrogenase (ubiquinone) activity"/>
    <property type="evidence" value="ECO:0007669"/>
    <property type="project" value="InterPro"/>
</dbReference>
<feature type="domain" description="NADH:quinone oxidoreductase/Mrp antiporter transmembrane" evidence="8">
    <location>
        <begin position="103"/>
        <end position="374"/>
    </location>
</feature>
<dbReference type="PANTHER" id="PTHR42682">
    <property type="entry name" value="HYDROGENASE-4 COMPONENT F"/>
    <property type="match status" value="1"/>
</dbReference>
<organism evidence="9">
    <name type="scientific">Fervidicoccus fontis</name>
    <dbReference type="NCBI Taxonomy" id="683846"/>
    <lineage>
        <taxon>Archaea</taxon>
        <taxon>Thermoproteota</taxon>
        <taxon>Thermoprotei</taxon>
        <taxon>Fervidicoccales</taxon>
        <taxon>Fervidicoccaceae</taxon>
        <taxon>Fervidicoccus</taxon>
    </lineage>
</organism>
<dbReference type="Pfam" id="PF00361">
    <property type="entry name" value="Proton_antipo_M"/>
    <property type="match status" value="1"/>
</dbReference>
<gene>
    <name evidence="9" type="ORF">ENW83_00110</name>
</gene>
<dbReference type="EMBL" id="DTLS01000004">
    <property type="protein sequence ID" value="HGZ59604.1"/>
    <property type="molecule type" value="Genomic_DNA"/>
</dbReference>